<protein>
    <recommendedName>
        <fullName evidence="1">ESAT-6-like protein</fullName>
    </recommendedName>
</protein>
<dbReference type="Gene3D" id="1.10.287.1060">
    <property type="entry name" value="ESAT-6-like"/>
    <property type="match status" value="1"/>
</dbReference>
<proteinExistence type="inferred from homology"/>
<sequence>MSDMNLKVTPAELEAKAADFKSVMTQTKSLTDDMMNDVTGLSSSWTGDASASYINKFRKLQTDMDTMGRMINEHVNNLTELAKEYTTTEKKNAAATESLAANIIS</sequence>
<dbReference type="InterPro" id="IPR010310">
    <property type="entry name" value="T7SS_ESAT-6-like"/>
</dbReference>
<organism evidence="2 3">
    <name type="scientific">Coprococcus aceti</name>
    <dbReference type="NCBI Taxonomy" id="2981786"/>
    <lineage>
        <taxon>Bacteria</taxon>
        <taxon>Bacillati</taxon>
        <taxon>Bacillota</taxon>
        <taxon>Clostridia</taxon>
        <taxon>Lachnospirales</taxon>
        <taxon>Lachnospiraceae</taxon>
        <taxon>Coprococcus</taxon>
    </lineage>
</organism>
<comment type="caution">
    <text evidence="2">The sequence shown here is derived from an EMBL/GenBank/DDBJ whole genome shotgun (WGS) entry which is preliminary data.</text>
</comment>
<dbReference type="Proteomes" id="UP001494672">
    <property type="component" value="Unassembled WGS sequence"/>
</dbReference>
<reference evidence="2 3" key="1">
    <citation type="submission" date="2024-04" db="EMBL/GenBank/DDBJ databases">
        <title>Human intestinal bacterial collection.</title>
        <authorList>
            <person name="Pauvert C."/>
            <person name="Hitch T.C.A."/>
            <person name="Clavel T."/>
        </authorList>
    </citation>
    <scope>NUCLEOTIDE SEQUENCE [LARGE SCALE GENOMIC DNA]</scope>
    <source>
        <strain evidence="2 3">CLA-AA-H181</strain>
    </source>
</reference>
<dbReference type="InterPro" id="IPR036689">
    <property type="entry name" value="ESAT-6-like_sf"/>
</dbReference>
<name>A0ABV1ICD2_9FIRM</name>
<evidence type="ECO:0000313" key="3">
    <source>
        <dbReference type="Proteomes" id="UP001494672"/>
    </source>
</evidence>
<accession>A0ABV1ICD2</accession>
<evidence type="ECO:0000256" key="1">
    <source>
        <dbReference type="RuleBase" id="RU362001"/>
    </source>
</evidence>
<keyword evidence="3" id="KW-1185">Reference proteome</keyword>
<evidence type="ECO:0000313" key="2">
    <source>
        <dbReference type="EMBL" id="MEQ2593872.1"/>
    </source>
</evidence>
<dbReference type="EMBL" id="JBBNGJ010000013">
    <property type="protein sequence ID" value="MEQ2593872.1"/>
    <property type="molecule type" value="Genomic_DNA"/>
</dbReference>
<dbReference type="SUPFAM" id="SSF140453">
    <property type="entry name" value="EsxAB dimer-like"/>
    <property type="match status" value="1"/>
</dbReference>
<gene>
    <name evidence="2" type="ORF">AAAU18_13265</name>
</gene>
<dbReference type="RefSeq" id="WP_015533471.1">
    <property type="nucleotide sequence ID" value="NZ_JAOQJT010000020.1"/>
</dbReference>
<dbReference type="NCBIfam" id="TIGR03930">
    <property type="entry name" value="WXG100_ESAT6"/>
    <property type="match status" value="1"/>
</dbReference>
<comment type="similarity">
    <text evidence="1">Belongs to the WXG100 family.</text>
</comment>
<dbReference type="Pfam" id="PF06013">
    <property type="entry name" value="WXG100"/>
    <property type="match status" value="1"/>
</dbReference>